<comment type="caution">
    <text evidence="2">The sequence shown here is derived from an EMBL/GenBank/DDBJ whole genome shotgun (WGS) entry which is preliminary data.</text>
</comment>
<dbReference type="RefSeq" id="WP_068668279.1">
    <property type="nucleotide sequence ID" value="NZ_LYPB01000083.1"/>
</dbReference>
<evidence type="ECO:0000256" key="1">
    <source>
        <dbReference type="SAM" id="Phobius"/>
    </source>
</evidence>
<sequence length="77" mass="8739">MWTITSILIVTAAIGMIEVPSLLRKKRIKELSVFTVLLLFGAGLCLALTWHANIPNPLDWITFVYKPISVMLNNWLK</sequence>
<proteinExistence type="predicted"/>
<keyword evidence="1" id="KW-0812">Transmembrane</keyword>
<feature type="transmembrane region" description="Helical" evidence="1">
    <location>
        <begin position="6"/>
        <end position="24"/>
    </location>
</feature>
<keyword evidence="1" id="KW-1133">Transmembrane helix</keyword>
<evidence type="ECO:0000313" key="2">
    <source>
        <dbReference type="EMBL" id="OAS15402.1"/>
    </source>
</evidence>
<feature type="transmembrane region" description="Helical" evidence="1">
    <location>
        <begin position="31"/>
        <end position="52"/>
    </location>
</feature>
<name>A0A198A2R8_9BACL</name>
<protein>
    <submittedName>
        <fullName evidence="2">Uncharacterized protein</fullName>
    </submittedName>
</protein>
<evidence type="ECO:0000313" key="3">
    <source>
        <dbReference type="Proteomes" id="UP000078454"/>
    </source>
</evidence>
<accession>A0A198A2R8</accession>
<dbReference type="Proteomes" id="UP000078454">
    <property type="component" value="Unassembled WGS sequence"/>
</dbReference>
<reference evidence="2 3" key="1">
    <citation type="submission" date="2016-05" db="EMBL/GenBank/DDBJ databases">
        <title>Paenibacillus sp. 1ZS3-15 nov., isolated from the rhizosphere soil.</title>
        <authorList>
            <person name="Zhang X.X."/>
            <person name="Zhang J."/>
        </authorList>
    </citation>
    <scope>NUCLEOTIDE SEQUENCE [LARGE SCALE GENOMIC DNA]</scope>
    <source>
        <strain evidence="2 3">1ZS3-15</strain>
    </source>
</reference>
<organism evidence="2 3">
    <name type="scientific">Paenibacillus oryzisoli</name>
    <dbReference type="NCBI Taxonomy" id="1850517"/>
    <lineage>
        <taxon>Bacteria</taxon>
        <taxon>Bacillati</taxon>
        <taxon>Bacillota</taxon>
        <taxon>Bacilli</taxon>
        <taxon>Bacillales</taxon>
        <taxon>Paenibacillaceae</taxon>
        <taxon>Paenibacillus</taxon>
    </lineage>
</organism>
<dbReference type="EMBL" id="LYPB01000083">
    <property type="protein sequence ID" value="OAS15402.1"/>
    <property type="molecule type" value="Genomic_DNA"/>
</dbReference>
<keyword evidence="3" id="KW-1185">Reference proteome</keyword>
<dbReference type="AlphaFoldDB" id="A0A198A2R8"/>
<keyword evidence="1" id="KW-0472">Membrane</keyword>
<gene>
    <name evidence="2" type="ORF">A8708_04420</name>
</gene>
<dbReference type="OrthoDB" id="2440830at2"/>